<comment type="subunit">
    <text evidence="3">UreD, UreF and UreG form a complex that acts as a GTP-hydrolysis-dependent molecular chaperone, activating the urease apoprotein by helping to assemble the nickel containing metallocenter of UreC. The UreE protein probably delivers the nickel.</text>
</comment>
<organism evidence="4 5">
    <name type="scientific">Bacillus mycoides</name>
    <dbReference type="NCBI Taxonomy" id="1405"/>
    <lineage>
        <taxon>Bacteria</taxon>
        <taxon>Bacillati</taxon>
        <taxon>Bacillota</taxon>
        <taxon>Bacilli</taxon>
        <taxon>Bacillales</taxon>
        <taxon>Bacillaceae</taxon>
        <taxon>Bacillus</taxon>
        <taxon>Bacillus cereus group</taxon>
    </lineage>
</organism>
<gene>
    <name evidence="3" type="primary">ureF</name>
    <name evidence="4" type="ORF">DET55_107205</name>
</gene>
<comment type="function">
    <text evidence="3">Required for maturation of urease via the functional incorporation of the urease nickel metallocenter.</text>
</comment>
<dbReference type="HAMAP" id="MF_01385">
    <property type="entry name" value="UreF"/>
    <property type="match status" value="1"/>
</dbReference>
<dbReference type="InterPro" id="IPR038277">
    <property type="entry name" value="UreF_sf"/>
</dbReference>
<dbReference type="Gene3D" id="1.10.4190.10">
    <property type="entry name" value="Urease accessory protein UreF"/>
    <property type="match status" value="1"/>
</dbReference>
<keyword evidence="3" id="KW-0963">Cytoplasm</keyword>
<comment type="similarity">
    <text evidence="3">Belongs to the UreF family.</text>
</comment>
<dbReference type="PANTHER" id="PTHR33620">
    <property type="entry name" value="UREASE ACCESSORY PROTEIN F"/>
    <property type="match status" value="1"/>
</dbReference>
<sequence length="235" mass="26803">MLHTNIFNLLNLLNLLQISDSNFPTGSFSHSFGLETFIQEGQVTNKGEFFKWINRYVKVQLTHTDGLICKYTYEATKNNDGKQITFLDDLITAQTLPFECRRANRMISKSTSKLLCELFSFANLNIYKEDVMGNKLQGHPSIVYGILGAELKMTVEETLLVFLYSCVGSIIQNGVRAIPLGQTDGQKLLQECHELICESIDRIQMLSLEDFGLNDPEFEINQMQHEDVNIRVFMS</sequence>
<evidence type="ECO:0000313" key="5">
    <source>
        <dbReference type="Proteomes" id="UP000256530"/>
    </source>
</evidence>
<dbReference type="Proteomes" id="UP000256530">
    <property type="component" value="Unassembled WGS sequence"/>
</dbReference>
<protein>
    <recommendedName>
        <fullName evidence="3">Urease accessory protein UreF</fullName>
    </recommendedName>
</protein>
<dbReference type="RefSeq" id="WP_113936090.1">
    <property type="nucleotide sequence ID" value="NZ_QTTY01000007.1"/>
</dbReference>
<keyword evidence="2 3" id="KW-0143">Chaperone</keyword>
<comment type="subcellular location">
    <subcellularLocation>
        <location evidence="3">Cytoplasm</location>
    </subcellularLocation>
</comment>
<dbReference type="EMBL" id="QTTY01000007">
    <property type="protein sequence ID" value="REF38965.1"/>
    <property type="molecule type" value="Genomic_DNA"/>
</dbReference>
<accession>A0A3D9VIK2</accession>
<dbReference type="GO" id="GO:0005737">
    <property type="term" value="C:cytoplasm"/>
    <property type="evidence" value="ECO:0007669"/>
    <property type="project" value="UniProtKB-SubCell"/>
</dbReference>
<dbReference type="GO" id="GO:0016151">
    <property type="term" value="F:nickel cation binding"/>
    <property type="evidence" value="ECO:0007669"/>
    <property type="project" value="UniProtKB-UniRule"/>
</dbReference>
<evidence type="ECO:0000256" key="3">
    <source>
        <dbReference type="HAMAP-Rule" id="MF_01385"/>
    </source>
</evidence>
<name>A0A3D9VIK2_BACMY</name>
<reference evidence="4 5" key="1">
    <citation type="submission" date="2018-08" db="EMBL/GenBank/DDBJ databases">
        <title>Freshwater and sediment microbial communities from various areas in North America, analyzing microbe dynamics in response to fracking.</title>
        <authorList>
            <person name="Lamendella R."/>
        </authorList>
    </citation>
    <scope>NUCLEOTIDE SEQUENCE [LARGE SCALE GENOMIC DNA]</scope>
    <source>
        <strain evidence="4 5">DB-1</strain>
    </source>
</reference>
<dbReference type="InterPro" id="IPR002639">
    <property type="entry name" value="UreF"/>
</dbReference>
<evidence type="ECO:0000256" key="2">
    <source>
        <dbReference type="ARBA" id="ARBA00023186"/>
    </source>
</evidence>
<comment type="caution">
    <text evidence="4">The sequence shown here is derived from an EMBL/GenBank/DDBJ whole genome shotgun (WGS) entry which is preliminary data.</text>
</comment>
<evidence type="ECO:0000313" key="4">
    <source>
        <dbReference type="EMBL" id="REF38965.1"/>
    </source>
</evidence>
<evidence type="ECO:0000256" key="1">
    <source>
        <dbReference type="ARBA" id="ARBA00022988"/>
    </source>
</evidence>
<proteinExistence type="inferred from homology"/>
<dbReference type="PANTHER" id="PTHR33620:SF1">
    <property type="entry name" value="UREASE ACCESSORY PROTEIN F"/>
    <property type="match status" value="1"/>
</dbReference>
<dbReference type="PIRSF" id="PIRSF009467">
    <property type="entry name" value="Ureas_acces_UreF"/>
    <property type="match status" value="1"/>
</dbReference>
<keyword evidence="1 3" id="KW-0996">Nickel insertion</keyword>
<dbReference type="Pfam" id="PF01730">
    <property type="entry name" value="UreF"/>
    <property type="match status" value="1"/>
</dbReference>
<dbReference type="AlphaFoldDB" id="A0A3D9VIK2"/>